<evidence type="ECO:0000256" key="5">
    <source>
        <dbReference type="ARBA" id="ARBA00023180"/>
    </source>
</evidence>
<organism evidence="8 9">
    <name type="scientific">Candida maltosa (strain Xu316)</name>
    <name type="common">Yeast</name>
    <dbReference type="NCBI Taxonomy" id="1245528"/>
    <lineage>
        <taxon>Eukaryota</taxon>
        <taxon>Fungi</taxon>
        <taxon>Dikarya</taxon>
        <taxon>Ascomycota</taxon>
        <taxon>Saccharomycotina</taxon>
        <taxon>Pichiomycetes</taxon>
        <taxon>Debaryomycetaceae</taxon>
        <taxon>Candida/Lodderomyces clade</taxon>
        <taxon>Candida</taxon>
    </lineage>
</organism>
<evidence type="ECO:0000256" key="3">
    <source>
        <dbReference type="ARBA" id="ARBA00022525"/>
    </source>
</evidence>
<protein>
    <recommendedName>
        <fullName evidence="7">Hyphally-regulated cell wall protein N-terminal domain-containing protein</fullName>
    </recommendedName>
</protein>
<keyword evidence="5" id="KW-0325">Glycoprotein</keyword>
<dbReference type="Pfam" id="PF11765">
    <property type="entry name" value="Hyphal_reg_CWP"/>
    <property type="match status" value="1"/>
</dbReference>
<accession>M3JXM0</accession>
<dbReference type="STRING" id="1245528.M3JXM0"/>
<comment type="caution">
    <text evidence="8">The sequence shown here is derived from an EMBL/GenBank/DDBJ whole genome shotgun (WGS) entry which is preliminary data.</text>
</comment>
<comment type="subcellular location">
    <subcellularLocation>
        <location evidence="1">Secreted</location>
        <location evidence="1">Cell wall</location>
    </subcellularLocation>
</comment>
<dbReference type="InterPro" id="IPR021031">
    <property type="entry name" value="Hyphal-reg_cell_wall_N"/>
</dbReference>
<gene>
    <name evidence="8" type="ORF">G210_1877</name>
</gene>
<name>M3JXM0_CANMX</name>
<reference evidence="8 9" key="1">
    <citation type="submission" date="2013-02" db="EMBL/GenBank/DDBJ databases">
        <title>Genome sequence of Candida maltosa Xu316, a potential industrial strain for xylitol and ethanol production.</title>
        <authorList>
            <person name="Yu J."/>
            <person name="Wang Q."/>
            <person name="Geng X."/>
            <person name="Bao W."/>
            <person name="He P."/>
            <person name="Cai J."/>
        </authorList>
    </citation>
    <scope>NUCLEOTIDE SEQUENCE [LARGE SCALE GENOMIC DNA]</scope>
    <source>
        <strain evidence="9">Xu316</strain>
    </source>
</reference>
<keyword evidence="2" id="KW-0134">Cell wall</keyword>
<sequence>MLLLRKFFIPLFFLITSVFAYEVTENTIDRGAISLNVGDITIKSGAYWSIINNAISAFVGKLDVQENGGLYISSTSPILALHVTLTSLLDTINNDGTIVFDSRASLTAAGYNLVGYSFNNTGSMFLAASGILSSTMSLTAISWTNSGLIVFSQNQRNSGNVELGASYSTITNNGQICLIHEVFVQKTKINGDGCITADQNSTIYISNALLPIETTQNFYLADSHSSIVAQAISTSQTFNVYGFGNGNKIGVTLPLVGNFIPSYPAYDYNTTSGILVLRNLLVTQQFNIGPGYDPELFEIVTDSGAGIPSTIWGSLQYNGPVPARALPAACQIECRQIPDSP</sequence>
<evidence type="ECO:0000313" key="9">
    <source>
        <dbReference type="Proteomes" id="UP000011777"/>
    </source>
</evidence>
<feature type="chain" id="PRO_5004035587" description="Hyphally-regulated cell wall protein N-terminal domain-containing protein" evidence="6">
    <location>
        <begin position="21"/>
        <end position="341"/>
    </location>
</feature>
<feature type="signal peptide" evidence="6">
    <location>
        <begin position="1"/>
        <end position="20"/>
    </location>
</feature>
<dbReference type="OMA" id="NGANTRN"/>
<evidence type="ECO:0000256" key="6">
    <source>
        <dbReference type="SAM" id="SignalP"/>
    </source>
</evidence>
<evidence type="ECO:0000313" key="8">
    <source>
        <dbReference type="EMBL" id="EMG47705.1"/>
    </source>
</evidence>
<dbReference type="EMBL" id="AOGT01001432">
    <property type="protein sequence ID" value="EMG47705.1"/>
    <property type="molecule type" value="Genomic_DNA"/>
</dbReference>
<feature type="non-terminal residue" evidence="8">
    <location>
        <position position="341"/>
    </location>
</feature>
<dbReference type="AlphaFoldDB" id="M3JXM0"/>
<dbReference type="Proteomes" id="UP000011777">
    <property type="component" value="Unassembled WGS sequence"/>
</dbReference>
<dbReference type="eggNOG" id="ENOG502S611">
    <property type="taxonomic scope" value="Eukaryota"/>
</dbReference>
<evidence type="ECO:0000256" key="2">
    <source>
        <dbReference type="ARBA" id="ARBA00022512"/>
    </source>
</evidence>
<keyword evidence="4 6" id="KW-0732">Signal</keyword>
<keyword evidence="3" id="KW-0964">Secreted</keyword>
<dbReference type="OrthoDB" id="4022214at2759"/>
<dbReference type="GO" id="GO:0009277">
    <property type="term" value="C:fungal-type cell wall"/>
    <property type="evidence" value="ECO:0007669"/>
    <property type="project" value="UniProtKB-ARBA"/>
</dbReference>
<proteinExistence type="predicted"/>
<dbReference type="HOGENOM" id="CLU_006199_3_0_1"/>
<evidence type="ECO:0000259" key="7">
    <source>
        <dbReference type="Pfam" id="PF11765"/>
    </source>
</evidence>
<evidence type="ECO:0000256" key="4">
    <source>
        <dbReference type="ARBA" id="ARBA00022729"/>
    </source>
</evidence>
<evidence type="ECO:0000256" key="1">
    <source>
        <dbReference type="ARBA" id="ARBA00004191"/>
    </source>
</evidence>
<keyword evidence="9" id="KW-1185">Reference proteome</keyword>
<feature type="domain" description="Hyphally-regulated cell wall protein N-terminal" evidence="7">
    <location>
        <begin position="12"/>
        <end position="341"/>
    </location>
</feature>